<dbReference type="SUPFAM" id="SSF53474">
    <property type="entry name" value="alpha/beta-Hydrolases"/>
    <property type="match status" value="1"/>
</dbReference>
<keyword evidence="2" id="KW-0645">Protease</keyword>
<keyword evidence="8" id="KW-1185">Reference proteome</keyword>
<evidence type="ECO:0000313" key="8">
    <source>
        <dbReference type="Proteomes" id="UP001595477"/>
    </source>
</evidence>
<evidence type="ECO:0000256" key="4">
    <source>
        <dbReference type="ARBA" id="ARBA00022801"/>
    </source>
</evidence>
<sequence length="506" mass="56875">MRFGLGTKYWLLVIGLLMTSAQAEDEKLPVEAPQAFITNHSGKFNGQKIAYRATAGETYLRDLKGEPKASIFSFAYTKQKAETAKRPVTFVWNGGPGSASVWLHMSGLGPAFAEVPSDASHPGLPPYLPKSSGNSIMDVTDLVFIDPVGTGYSRAVGEYEGKAFWGLKEDAQSMAEFIRTWMTENNRWGSPIFILGESYGTTRAAYVANILQKNMKISINGLVFVSQALDYQGSSPYIPDNIISYVTYVPTMAAAALYHGKVTPVPQNKQAFLEQARQFATNELLPGLFAGNRLKPEQKRQLVERLAYFTGLSPQYVERADLRISARRFAKELLRDESKTVGLLDARYLGDERDDLDDSTKRDAASDTISAAFNSALQVYLRNSLNVDWERQYLSPADPDLRRYWRYRTNKDGSAWEPTYVTTAGQLSETLRINPQLDVLVASGYYDLVTPFFDAEYTLNRHAINAEQIWYTYYEGGHMMYVNSEAKVELFNDVRRFIEGHIPTNK</sequence>
<dbReference type="RefSeq" id="WP_241155786.1">
    <property type="nucleotide sequence ID" value="NZ_JBHRSX010000008.1"/>
</dbReference>
<feature type="signal peptide" evidence="6">
    <location>
        <begin position="1"/>
        <end position="23"/>
    </location>
</feature>
<reference evidence="8" key="1">
    <citation type="journal article" date="2019" name="Int. J. Syst. Evol. Microbiol.">
        <title>The Global Catalogue of Microorganisms (GCM) 10K type strain sequencing project: providing services to taxonomists for standard genome sequencing and annotation.</title>
        <authorList>
            <consortium name="The Broad Institute Genomics Platform"/>
            <consortium name="The Broad Institute Genome Sequencing Center for Infectious Disease"/>
            <person name="Wu L."/>
            <person name="Ma J."/>
        </authorList>
    </citation>
    <scope>NUCLEOTIDE SEQUENCE [LARGE SCALE GENOMIC DNA]</scope>
    <source>
        <strain evidence="8">KCTC 52449</strain>
    </source>
</reference>
<dbReference type="Proteomes" id="UP001595477">
    <property type="component" value="Unassembled WGS sequence"/>
</dbReference>
<evidence type="ECO:0000256" key="5">
    <source>
        <dbReference type="ARBA" id="ARBA00023180"/>
    </source>
</evidence>
<evidence type="ECO:0000256" key="6">
    <source>
        <dbReference type="SAM" id="SignalP"/>
    </source>
</evidence>
<evidence type="ECO:0000256" key="2">
    <source>
        <dbReference type="ARBA" id="ARBA00022670"/>
    </source>
</evidence>
<protein>
    <submittedName>
        <fullName evidence="7">S10 family peptidase</fullName>
    </submittedName>
</protein>
<organism evidence="7 8">
    <name type="scientific">Alteromonas oceani</name>
    <dbReference type="NCBI Taxonomy" id="2071609"/>
    <lineage>
        <taxon>Bacteria</taxon>
        <taxon>Pseudomonadati</taxon>
        <taxon>Pseudomonadota</taxon>
        <taxon>Gammaproteobacteria</taxon>
        <taxon>Alteromonadales</taxon>
        <taxon>Alteromonadaceae</taxon>
        <taxon>Alteromonas/Salinimonas group</taxon>
        <taxon>Alteromonas</taxon>
    </lineage>
</organism>
<gene>
    <name evidence="7" type="ORF">ACFOEW_02900</name>
</gene>
<keyword evidence="1" id="KW-0121">Carboxypeptidase</keyword>
<evidence type="ECO:0000256" key="3">
    <source>
        <dbReference type="ARBA" id="ARBA00022729"/>
    </source>
</evidence>
<dbReference type="InterPro" id="IPR001563">
    <property type="entry name" value="Peptidase_S10"/>
</dbReference>
<dbReference type="InterPro" id="IPR029058">
    <property type="entry name" value="AB_hydrolase_fold"/>
</dbReference>
<keyword evidence="3 6" id="KW-0732">Signal</keyword>
<evidence type="ECO:0000313" key="7">
    <source>
        <dbReference type="EMBL" id="MFC3200767.1"/>
    </source>
</evidence>
<keyword evidence="5" id="KW-0325">Glycoprotein</keyword>
<feature type="chain" id="PRO_5046673312" evidence="6">
    <location>
        <begin position="24"/>
        <end position="506"/>
    </location>
</feature>
<dbReference type="Pfam" id="PF00450">
    <property type="entry name" value="Peptidase_S10"/>
    <property type="match status" value="1"/>
</dbReference>
<proteinExistence type="predicted"/>
<keyword evidence="4" id="KW-0378">Hydrolase</keyword>
<dbReference type="Gene3D" id="3.40.50.1820">
    <property type="entry name" value="alpha/beta hydrolase"/>
    <property type="match status" value="1"/>
</dbReference>
<evidence type="ECO:0000256" key="1">
    <source>
        <dbReference type="ARBA" id="ARBA00022645"/>
    </source>
</evidence>
<dbReference type="PANTHER" id="PTHR11802:SF3">
    <property type="entry name" value="RETINOID-INDUCIBLE SERINE CARBOXYPEPTIDASE"/>
    <property type="match status" value="1"/>
</dbReference>
<comment type="caution">
    <text evidence="7">The sequence shown here is derived from an EMBL/GenBank/DDBJ whole genome shotgun (WGS) entry which is preliminary data.</text>
</comment>
<name>A0ABV7JUC8_9ALTE</name>
<dbReference type="PANTHER" id="PTHR11802">
    <property type="entry name" value="SERINE PROTEASE FAMILY S10 SERINE CARBOXYPEPTIDASE"/>
    <property type="match status" value="1"/>
</dbReference>
<accession>A0ABV7JUC8</accession>
<dbReference type="EMBL" id="JBHRSX010000008">
    <property type="protein sequence ID" value="MFC3200767.1"/>
    <property type="molecule type" value="Genomic_DNA"/>
</dbReference>